<evidence type="ECO:0000313" key="1">
    <source>
        <dbReference type="Proteomes" id="UP001732720"/>
    </source>
</evidence>
<accession>A0AC58MG89</accession>
<dbReference type="RefSeq" id="XP_073928414.1">
    <property type="nucleotide sequence ID" value="XM_074072313.1"/>
</dbReference>
<dbReference type="Proteomes" id="UP001732720">
    <property type="component" value="Chromosome 1"/>
</dbReference>
<proteinExistence type="predicted"/>
<organism evidence="1 2">
    <name type="scientific">Castor canadensis</name>
    <name type="common">American beaver</name>
    <dbReference type="NCBI Taxonomy" id="51338"/>
    <lineage>
        <taxon>Eukaryota</taxon>
        <taxon>Metazoa</taxon>
        <taxon>Chordata</taxon>
        <taxon>Craniata</taxon>
        <taxon>Vertebrata</taxon>
        <taxon>Euteleostomi</taxon>
        <taxon>Mammalia</taxon>
        <taxon>Eutheria</taxon>
        <taxon>Euarchontoglires</taxon>
        <taxon>Glires</taxon>
        <taxon>Rodentia</taxon>
        <taxon>Castorimorpha</taxon>
        <taxon>Castoridae</taxon>
        <taxon>Castor</taxon>
    </lineage>
</organism>
<name>A0AC58MG89_CASCN</name>
<gene>
    <name evidence="2" type="primary">Ccdc170</name>
</gene>
<keyword evidence="1" id="KW-1185">Reference proteome</keyword>
<evidence type="ECO:0000313" key="2">
    <source>
        <dbReference type="RefSeq" id="XP_073928414.1"/>
    </source>
</evidence>
<reference evidence="2" key="1">
    <citation type="submission" date="2025-08" db="UniProtKB">
        <authorList>
            <consortium name="RefSeq"/>
        </authorList>
    </citation>
    <scope>IDENTIFICATION</scope>
</reference>
<sequence>MKTRGPVGKLRIPGRRGQSIKSGAGNGLAPSTGCMPTNAACLGAQDAFAHSRCEINVLFTLIRASSYTSGSPALLTWTFAVPCPCSCTRCHPDLHPRGPQVVPESAKAKGSCRCAASPRAVYRLPGETRVRVVPNSMSRRGCSGSRSLGRDNDTSVGAASPAPEETSHHPLEGPVTREQLNRYRNVAENVRSELAATLVKFECAQSELRDLRSKMLSKEVCYQELKAELESYKENNARKSSLLTSLRDRVQELEEESVALSSSRIRAETTAQTAIKEKQGLMKKVEELAEKLQKCLKENEETKKQVSEKCRRHEEFLTQLHDCLDPEKKHEKALDEDFMLKLRELHKENASMKGQIVTLEETINVHEMEAKANRETIMRLASDVNREQSGAASCSEEKAKLNQELLIALQAKEALEREVKIFQERLLAGQRAWDASKQELSLLKKGSQELEASLKASRDAATASQSQNSSFREKIAALLRGRLDVTGSTEDAILERIQKMGDQEESRKRMVSQLEAQVSELVEQLGNESEFHQKALQRAHKAENELETLQDQLTHLEGELVSGAVLRDNLNLEKQKYLKFLDQLSEKMKLGHMAAELGFDMRLDVVLSRTEQLVRLENSAVIENKTIAHNLQRKLKTQKERLESRELHMNLLRQKIVQLEEDKQVRTALTVERDDAHLTIRKLEKKVERMQKELSMCRESNTELKAKLADTNELKIKTLEQTKAIEDLNISRDKLEKMKEKAEEKLMAVQSELDATELEAKEDKERARNMIEVVTSEMRTLKKSLEEAEKREKQLVDFREVASQMLGLNMTTLALPDYEIIKCLERLIHLYHHHLVPCACLRDMTTGEDRHPHDHLKLLH</sequence>
<protein>
    <submittedName>
        <fullName evidence="2">Coiled-coil domain-containing protein 170</fullName>
    </submittedName>
</protein>